<gene>
    <name evidence="5" type="ORF">S03H2_44842</name>
</gene>
<dbReference type="InterPro" id="IPR018336">
    <property type="entry name" value="RNase_PH_CS"/>
</dbReference>
<dbReference type="EMBL" id="BARU01028063">
    <property type="protein sequence ID" value="GAH66283.1"/>
    <property type="molecule type" value="Genomic_DNA"/>
</dbReference>
<dbReference type="PROSITE" id="PS01277">
    <property type="entry name" value="RIBONUCLEASE_PH"/>
    <property type="match status" value="1"/>
</dbReference>
<dbReference type="Pfam" id="PF01138">
    <property type="entry name" value="RNase_PH"/>
    <property type="match status" value="1"/>
</dbReference>
<dbReference type="AlphaFoldDB" id="X1J931"/>
<dbReference type="Gene3D" id="3.30.230.70">
    <property type="entry name" value="GHMP Kinase, N-terminal domain"/>
    <property type="match status" value="1"/>
</dbReference>
<dbReference type="InterPro" id="IPR002381">
    <property type="entry name" value="RNase_PH_bac-type"/>
</dbReference>
<sequence>MPAFLRGEGNGWITAEYSMLPRATVTRTPRDSSLGRVAGRNQEIQRLIGRSLRAVVDLDALGERTLIVDCDVLQADGGTRTAAITGAYVALYQAMQTLADMGVLSFIPLKSAVAATSVGIVHSYRLLDLCYDEDF</sequence>
<dbReference type="PANTHER" id="PTHR11953:SF0">
    <property type="entry name" value="EXOSOME COMPLEX COMPONENT RRP41"/>
    <property type="match status" value="1"/>
</dbReference>
<keyword evidence="2" id="KW-0698">rRNA processing</keyword>
<evidence type="ECO:0000259" key="4">
    <source>
        <dbReference type="Pfam" id="PF01138"/>
    </source>
</evidence>
<dbReference type="GO" id="GO:0008033">
    <property type="term" value="P:tRNA processing"/>
    <property type="evidence" value="ECO:0007669"/>
    <property type="project" value="InterPro"/>
</dbReference>
<dbReference type="SUPFAM" id="SSF54211">
    <property type="entry name" value="Ribosomal protein S5 domain 2-like"/>
    <property type="match status" value="1"/>
</dbReference>
<name>X1J931_9ZZZZ</name>
<dbReference type="InterPro" id="IPR027408">
    <property type="entry name" value="PNPase/RNase_PH_dom_sf"/>
</dbReference>
<dbReference type="GO" id="GO:0000049">
    <property type="term" value="F:tRNA binding"/>
    <property type="evidence" value="ECO:0007669"/>
    <property type="project" value="InterPro"/>
</dbReference>
<protein>
    <recommendedName>
        <fullName evidence="4">Exoribonuclease phosphorolytic domain-containing protein</fullName>
    </recommendedName>
</protein>
<dbReference type="InterPro" id="IPR001247">
    <property type="entry name" value="ExoRNase_PH_dom1"/>
</dbReference>
<comment type="caution">
    <text evidence="5">The sequence shown here is derived from an EMBL/GenBank/DDBJ whole genome shotgun (WGS) entry which is preliminary data.</text>
</comment>
<dbReference type="GO" id="GO:0016075">
    <property type="term" value="P:rRNA catabolic process"/>
    <property type="evidence" value="ECO:0007669"/>
    <property type="project" value="TreeGrafter"/>
</dbReference>
<evidence type="ECO:0000313" key="5">
    <source>
        <dbReference type="EMBL" id="GAH66283.1"/>
    </source>
</evidence>
<dbReference type="InterPro" id="IPR020568">
    <property type="entry name" value="Ribosomal_Su5_D2-typ_SF"/>
</dbReference>
<feature type="non-terminal residue" evidence="5">
    <location>
        <position position="135"/>
    </location>
</feature>
<dbReference type="GO" id="GO:0006364">
    <property type="term" value="P:rRNA processing"/>
    <property type="evidence" value="ECO:0007669"/>
    <property type="project" value="UniProtKB-KW"/>
</dbReference>
<accession>X1J931</accession>
<keyword evidence="3" id="KW-0694">RNA-binding</keyword>
<reference evidence="5" key="1">
    <citation type="journal article" date="2014" name="Front. Microbiol.">
        <title>High frequency of phylogenetically diverse reductive dehalogenase-homologous genes in deep subseafloor sedimentary metagenomes.</title>
        <authorList>
            <person name="Kawai M."/>
            <person name="Futagami T."/>
            <person name="Toyoda A."/>
            <person name="Takaki Y."/>
            <person name="Nishi S."/>
            <person name="Hori S."/>
            <person name="Arai W."/>
            <person name="Tsubouchi T."/>
            <person name="Morono Y."/>
            <person name="Uchiyama I."/>
            <person name="Ito T."/>
            <person name="Fujiyama A."/>
            <person name="Inagaki F."/>
            <person name="Takami H."/>
        </authorList>
    </citation>
    <scope>NUCLEOTIDE SEQUENCE</scope>
    <source>
        <strain evidence="5">Expedition CK06-06</strain>
    </source>
</reference>
<dbReference type="InterPro" id="IPR050080">
    <property type="entry name" value="RNase_PH"/>
</dbReference>
<evidence type="ECO:0000256" key="1">
    <source>
        <dbReference type="ARBA" id="ARBA00006678"/>
    </source>
</evidence>
<dbReference type="NCBIfam" id="TIGR01966">
    <property type="entry name" value="RNasePH"/>
    <property type="match status" value="1"/>
</dbReference>
<evidence type="ECO:0000256" key="2">
    <source>
        <dbReference type="ARBA" id="ARBA00022552"/>
    </source>
</evidence>
<evidence type="ECO:0000256" key="3">
    <source>
        <dbReference type="ARBA" id="ARBA00022884"/>
    </source>
</evidence>
<dbReference type="PANTHER" id="PTHR11953">
    <property type="entry name" value="EXOSOME COMPLEX COMPONENT"/>
    <property type="match status" value="1"/>
</dbReference>
<organism evidence="5">
    <name type="scientific">marine sediment metagenome</name>
    <dbReference type="NCBI Taxonomy" id="412755"/>
    <lineage>
        <taxon>unclassified sequences</taxon>
        <taxon>metagenomes</taxon>
        <taxon>ecological metagenomes</taxon>
    </lineage>
</organism>
<dbReference type="GO" id="GO:0009022">
    <property type="term" value="F:tRNA nucleotidyltransferase activity"/>
    <property type="evidence" value="ECO:0007669"/>
    <property type="project" value="InterPro"/>
</dbReference>
<comment type="similarity">
    <text evidence="1">Belongs to the RNase PH family.</text>
</comment>
<feature type="domain" description="Exoribonuclease phosphorolytic" evidence="4">
    <location>
        <begin position="9"/>
        <end position="94"/>
    </location>
</feature>
<proteinExistence type="inferred from homology"/>